<gene>
    <name evidence="1" type="ORF">LCGC14_2813790</name>
</gene>
<reference evidence="1" key="1">
    <citation type="journal article" date="2015" name="Nature">
        <title>Complex archaea that bridge the gap between prokaryotes and eukaryotes.</title>
        <authorList>
            <person name="Spang A."/>
            <person name="Saw J.H."/>
            <person name="Jorgensen S.L."/>
            <person name="Zaremba-Niedzwiedzka K."/>
            <person name="Martijn J."/>
            <person name="Lind A.E."/>
            <person name="van Eijk R."/>
            <person name="Schleper C."/>
            <person name="Guy L."/>
            <person name="Ettema T.J."/>
        </authorList>
    </citation>
    <scope>NUCLEOTIDE SEQUENCE</scope>
</reference>
<dbReference type="AlphaFoldDB" id="A0A0F8YJ39"/>
<sequence length="115" mass="12656">MATAVIRLGQKCPERSAYPIHIELYDEAGDALTPNSIRWTHYDKAGDVVNSKTQVSITAADSFNIVLNATDTAVTTAGDLVRHVNLECSYNSATYGNNLILNRLIEYEIDDIPNI</sequence>
<name>A0A0F8YJ39_9ZZZZ</name>
<protein>
    <submittedName>
        <fullName evidence="1">Uncharacterized protein</fullName>
    </submittedName>
</protein>
<organism evidence="1">
    <name type="scientific">marine sediment metagenome</name>
    <dbReference type="NCBI Taxonomy" id="412755"/>
    <lineage>
        <taxon>unclassified sequences</taxon>
        <taxon>metagenomes</taxon>
        <taxon>ecological metagenomes</taxon>
    </lineage>
</organism>
<accession>A0A0F8YJ39</accession>
<evidence type="ECO:0000313" key="1">
    <source>
        <dbReference type="EMBL" id="KKK81403.1"/>
    </source>
</evidence>
<dbReference type="EMBL" id="LAZR01053142">
    <property type="protein sequence ID" value="KKK81403.1"/>
    <property type="molecule type" value="Genomic_DNA"/>
</dbReference>
<comment type="caution">
    <text evidence="1">The sequence shown here is derived from an EMBL/GenBank/DDBJ whole genome shotgun (WGS) entry which is preliminary data.</text>
</comment>
<proteinExistence type="predicted"/>